<gene>
    <name evidence="3" type="ORF">SAMN02982931_04639</name>
</gene>
<dbReference type="GO" id="GO:0016301">
    <property type="term" value="F:kinase activity"/>
    <property type="evidence" value="ECO:0007669"/>
    <property type="project" value="UniProtKB-KW"/>
</dbReference>
<evidence type="ECO:0000259" key="2">
    <source>
        <dbReference type="Pfam" id="PF12802"/>
    </source>
</evidence>
<dbReference type="Pfam" id="PF00480">
    <property type="entry name" value="ROK"/>
    <property type="match status" value="1"/>
</dbReference>
<dbReference type="Pfam" id="PF12802">
    <property type="entry name" value="MarR_2"/>
    <property type="match status" value="1"/>
</dbReference>
<dbReference type="Gene3D" id="3.30.420.40">
    <property type="match status" value="2"/>
</dbReference>
<sequence>MRSSKTEPVLRQLSLGSVMDAIINHGPISRAQIAKITSISKQTASEVVRALEAGGWVQVHGQTSGSVGRTAVTYEIRPDAAYVTGVDLGGTQLRMAIANLACRIVAETSVATDVRGGMAVVRQIATLSEKLGNEAGIARDRVRLLVVGTPGVLNAATGSIPLAPNIPDFDRIDVVSALRDAFGVDVIIENDVNVGALGERWLGRAKGIETFAYIALGTGLGMGIVSDGKIIRGAHGAAGEIANLPIGGDPFDPTNRLHGTLEAAVGSAGILRRYAEAGGDSAITVRELFDRIDTDATARRVVDESARLLALAVVAVVATIDPEVIVLGGSIGARDEMVRAVQDVVRTLGTTSVPVVASALGNRAGLSGAIAIGINNIQNALFAPSFPPPILSLPAIEQLSRLEPTS</sequence>
<dbReference type="PANTHER" id="PTHR18964">
    <property type="entry name" value="ROK (REPRESSOR, ORF, KINASE) FAMILY"/>
    <property type="match status" value="1"/>
</dbReference>
<dbReference type="PANTHER" id="PTHR18964:SF149">
    <property type="entry name" value="BIFUNCTIONAL UDP-N-ACETYLGLUCOSAMINE 2-EPIMERASE_N-ACETYLMANNOSAMINE KINASE"/>
    <property type="match status" value="1"/>
</dbReference>
<dbReference type="AlphaFoldDB" id="A0A1G6EKU0"/>
<keyword evidence="4" id="KW-1185">Reference proteome</keyword>
<dbReference type="RefSeq" id="WP_090880987.1">
    <property type="nucleotide sequence ID" value="NZ_FMXQ01000014.1"/>
</dbReference>
<dbReference type="SUPFAM" id="SSF46785">
    <property type="entry name" value="Winged helix' DNA-binding domain"/>
    <property type="match status" value="1"/>
</dbReference>
<dbReference type="InterPro" id="IPR036388">
    <property type="entry name" value="WH-like_DNA-bd_sf"/>
</dbReference>
<dbReference type="InterPro" id="IPR000600">
    <property type="entry name" value="ROK"/>
</dbReference>
<proteinExistence type="inferred from homology"/>
<comment type="similarity">
    <text evidence="1">Belongs to the ROK (NagC/XylR) family.</text>
</comment>
<keyword evidence="3" id="KW-0808">Transferase</keyword>
<dbReference type="OrthoDB" id="37575at2"/>
<keyword evidence="3" id="KW-0418">Kinase</keyword>
<dbReference type="SUPFAM" id="SSF53067">
    <property type="entry name" value="Actin-like ATPase domain"/>
    <property type="match status" value="1"/>
</dbReference>
<name>A0A1G6EKU0_9HYPH</name>
<evidence type="ECO:0000313" key="3">
    <source>
        <dbReference type="EMBL" id="SDB58091.1"/>
    </source>
</evidence>
<evidence type="ECO:0000313" key="4">
    <source>
        <dbReference type="Proteomes" id="UP000199071"/>
    </source>
</evidence>
<feature type="domain" description="HTH marR-type" evidence="2">
    <location>
        <begin position="18"/>
        <end position="59"/>
    </location>
</feature>
<dbReference type="InterPro" id="IPR036390">
    <property type="entry name" value="WH_DNA-bd_sf"/>
</dbReference>
<dbReference type="EMBL" id="FMXQ01000014">
    <property type="protein sequence ID" value="SDB58091.1"/>
    <property type="molecule type" value="Genomic_DNA"/>
</dbReference>
<dbReference type="InterPro" id="IPR043129">
    <property type="entry name" value="ATPase_NBD"/>
</dbReference>
<accession>A0A1G6EKU0</accession>
<reference evidence="3 4" key="1">
    <citation type="submission" date="2016-10" db="EMBL/GenBank/DDBJ databases">
        <authorList>
            <person name="de Groot N.N."/>
        </authorList>
    </citation>
    <scope>NUCLEOTIDE SEQUENCE [LARGE SCALE GENOMIC DNA]</scope>
    <source>
        <strain evidence="3 4">ATCC 35022</strain>
    </source>
</reference>
<evidence type="ECO:0000256" key="1">
    <source>
        <dbReference type="ARBA" id="ARBA00006479"/>
    </source>
</evidence>
<dbReference type="STRING" id="665467.SAMN02982931_04639"/>
<dbReference type="Gene3D" id="1.10.10.10">
    <property type="entry name" value="Winged helix-like DNA-binding domain superfamily/Winged helix DNA-binding domain"/>
    <property type="match status" value="1"/>
</dbReference>
<dbReference type="InterPro" id="IPR000835">
    <property type="entry name" value="HTH_MarR-typ"/>
</dbReference>
<dbReference type="GO" id="GO:0003700">
    <property type="term" value="F:DNA-binding transcription factor activity"/>
    <property type="evidence" value="ECO:0007669"/>
    <property type="project" value="InterPro"/>
</dbReference>
<organism evidence="3 4">
    <name type="scientific">Bauldia litoralis</name>
    <dbReference type="NCBI Taxonomy" id="665467"/>
    <lineage>
        <taxon>Bacteria</taxon>
        <taxon>Pseudomonadati</taxon>
        <taxon>Pseudomonadota</taxon>
        <taxon>Alphaproteobacteria</taxon>
        <taxon>Hyphomicrobiales</taxon>
        <taxon>Kaistiaceae</taxon>
        <taxon>Bauldia</taxon>
    </lineage>
</organism>
<dbReference type="Proteomes" id="UP000199071">
    <property type="component" value="Unassembled WGS sequence"/>
</dbReference>
<protein>
    <submittedName>
        <fullName evidence="3">Sugar kinase of the NBD/HSP70 family, may contain an N-terminal HTH domain</fullName>
    </submittedName>
</protein>